<reference evidence="5 6" key="1">
    <citation type="journal article" date="2013" name="PLoS Genet.">
        <title>The genome and development-dependent transcriptomes of Pyronema confluens: a window into fungal evolution.</title>
        <authorList>
            <person name="Traeger S."/>
            <person name="Altegoer F."/>
            <person name="Freitag M."/>
            <person name="Gabaldon T."/>
            <person name="Kempken F."/>
            <person name="Kumar A."/>
            <person name="Marcet-Houben M."/>
            <person name="Poggeler S."/>
            <person name="Stajich J.E."/>
            <person name="Nowrousian M."/>
        </authorList>
    </citation>
    <scope>NUCLEOTIDE SEQUENCE [LARGE SCALE GENOMIC DNA]</scope>
    <source>
        <strain evidence="6">CBS 100304</strain>
        <tissue evidence="5">Vegetative mycelium</tissue>
    </source>
</reference>
<dbReference type="SMART" id="SM00882">
    <property type="entry name" value="CoA_trans"/>
    <property type="match status" value="2"/>
</dbReference>
<keyword evidence="6" id="KW-1185">Reference proteome</keyword>
<dbReference type="UniPathway" id="UPA00929">
    <property type="reaction ID" value="UER00894"/>
</dbReference>
<dbReference type="PANTHER" id="PTHR13707:SF23">
    <property type="entry name" value="SUCCINYL-COA:3-KETOACID-COENZYME A TRANSFERASE"/>
    <property type="match status" value="1"/>
</dbReference>
<dbReference type="InterPro" id="IPR012791">
    <property type="entry name" value="3-oxoacid_CoA-transf_B"/>
</dbReference>
<dbReference type="NCBIfam" id="TIGR02428">
    <property type="entry name" value="pcaJ_scoB_fam"/>
    <property type="match status" value="1"/>
</dbReference>
<keyword evidence="2 3" id="KW-0808">Transferase</keyword>
<comment type="catalytic activity">
    <reaction evidence="3">
        <text>a 3-oxo acid + succinyl-CoA = a 3-oxoacyl-CoA + succinate</text>
        <dbReference type="Rhea" id="RHEA:24564"/>
        <dbReference type="ChEBI" id="CHEBI:30031"/>
        <dbReference type="ChEBI" id="CHEBI:35973"/>
        <dbReference type="ChEBI" id="CHEBI:57292"/>
        <dbReference type="ChEBI" id="CHEBI:90726"/>
        <dbReference type="EC" id="2.8.3.5"/>
    </reaction>
</comment>
<dbReference type="EMBL" id="HF936576">
    <property type="protein sequence ID" value="CCX17127.1"/>
    <property type="molecule type" value="Genomic_DNA"/>
</dbReference>
<dbReference type="AlphaFoldDB" id="U4LQ29"/>
<evidence type="ECO:0000313" key="6">
    <source>
        <dbReference type="Proteomes" id="UP000018144"/>
    </source>
</evidence>
<dbReference type="InterPro" id="IPR037171">
    <property type="entry name" value="NagB/RpiA_transferase-like"/>
</dbReference>
<evidence type="ECO:0000256" key="1">
    <source>
        <dbReference type="ARBA" id="ARBA00007154"/>
    </source>
</evidence>
<dbReference type="PANTHER" id="PTHR13707">
    <property type="entry name" value="KETOACID-COENZYME A TRANSFERASE"/>
    <property type="match status" value="1"/>
</dbReference>
<dbReference type="OrthoDB" id="1933379at2759"/>
<keyword evidence="3" id="KW-0496">Mitochondrion</keyword>
<dbReference type="GO" id="GO:0008260">
    <property type="term" value="F:succinyl-CoA:3-oxo-acid CoA-transferase activity"/>
    <property type="evidence" value="ECO:0007669"/>
    <property type="project" value="UniProtKB-EC"/>
</dbReference>
<dbReference type="Proteomes" id="UP000018144">
    <property type="component" value="Unassembled WGS sequence"/>
</dbReference>
<dbReference type="SUPFAM" id="SSF100950">
    <property type="entry name" value="NagB/RpiA/CoA transferase-like"/>
    <property type="match status" value="2"/>
</dbReference>
<accession>U4LQ29</accession>
<organism evidence="5 6">
    <name type="scientific">Pyronema omphalodes (strain CBS 100304)</name>
    <name type="common">Pyronema confluens</name>
    <dbReference type="NCBI Taxonomy" id="1076935"/>
    <lineage>
        <taxon>Eukaryota</taxon>
        <taxon>Fungi</taxon>
        <taxon>Dikarya</taxon>
        <taxon>Ascomycota</taxon>
        <taxon>Pezizomycotina</taxon>
        <taxon>Pezizomycetes</taxon>
        <taxon>Pezizales</taxon>
        <taxon>Pyronemataceae</taxon>
        <taxon>Pyronema</taxon>
    </lineage>
</organism>
<name>U4LQ29_PYROM</name>
<gene>
    <name evidence="5" type="ORF">PCON_04056</name>
</gene>
<dbReference type="PROSITE" id="PS01274">
    <property type="entry name" value="COA_TRANSF_2"/>
    <property type="match status" value="1"/>
</dbReference>
<evidence type="ECO:0000256" key="3">
    <source>
        <dbReference type="PIRNR" id="PIRNR000858"/>
    </source>
</evidence>
<comment type="similarity">
    <text evidence="1 3">Belongs to the 3-oxoacid CoA-transferase family.</text>
</comment>
<dbReference type="InterPro" id="IPR004164">
    <property type="entry name" value="CoA_transf_AS"/>
</dbReference>
<feature type="active site" description="5-glutamyl coenzyme A thioester intermediate" evidence="4">
    <location>
        <position position="347"/>
    </location>
</feature>
<dbReference type="eggNOG" id="KOG3822">
    <property type="taxonomic scope" value="Eukaryota"/>
</dbReference>
<dbReference type="OMA" id="LGNCWFR"/>
<evidence type="ECO:0000256" key="4">
    <source>
        <dbReference type="PIRSR" id="PIRSR000858-1"/>
    </source>
</evidence>
<dbReference type="GO" id="GO:0046952">
    <property type="term" value="P:ketone body catabolic process"/>
    <property type="evidence" value="ECO:0007669"/>
    <property type="project" value="InterPro"/>
</dbReference>
<sequence>MVSTASLLLRTARNFSKDGSKHSLLFARTFASSSRRYEINKVYPSAAEAIKDMKSGSTLLSGGFGLCGVPDTLINELEKNTHINELTCVSNNAGVDGGGLGKLLATGQVKKMIASYVGENKTFERKYLTGEIELELTPQGTLAERCRAGGAGIPAFYTPAAFGTWVQTGELPTKYNADGTVAQYSKPREVRVFDGKSYIMEEAIKGDYAFVKAWKADPLGNCQFRFSGANFNGAMGRNAAITIVEAEEIVPAGSIEPAAVNLPGIYVQRVVQSTTEKGIEKRVYAKDPAEAAAAALGSGDAASKRERIVKRAAKEFKNGMYANLGIGMPMLAPSFVDPSVTVQLQSENGILGLGPYPQKGQEDPDLINAGKETVTLNAGAAVFGSDESFGMIRSGRVDLTILGAMQVSQYGDLASWALPGKIKGMGGAMDLVSNPTKTKVVVTMEHTDKKGNPKILQQCAFPLTGPTCVSRIITELAVFDVHPTEGLTLIEHAEDATVDEIKSKTGAPFKVSADLKPMQI</sequence>
<evidence type="ECO:0000256" key="2">
    <source>
        <dbReference type="ARBA" id="ARBA00022679"/>
    </source>
</evidence>
<dbReference type="FunFam" id="3.40.1080.10:FF:000001">
    <property type="entry name" value="Succinyl-coa:3-ketoacid-coenzyme a transferase subunit b"/>
    <property type="match status" value="1"/>
</dbReference>
<dbReference type="Gene3D" id="3.40.1080.10">
    <property type="entry name" value="Glutaconate Coenzyme A-transferase"/>
    <property type="match status" value="2"/>
</dbReference>
<comment type="function">
    <text evidence="3">Key enzyme for ketone body catabolism. Transfers the CoA moiety from succinate to acetoacetate. Formation of the enzyme-CoA intermediate proceeds via an unstable anhydride species formed between the carboxylate groups of the enzyme and substrate.</text>
</comment>
<comment type="pathway">
    <text evidence="3">Ketone metabolism; succinyl-CoA degradation; acetoacetyl-CoA from succinyl-CoA: step 1/1.</text>
</comment>
<proteinExistence type="inferred from homology"/>
<dbReference type="InterPro" id="IPR012792">
    <property type="entry name" value="3-oxoacid_CoA-transf_A"/>
</dbReference>
<dbReference type="NCBIfam" id="TIGR02429">
    <property type="entry name" value="pcaI_scoA_fam"/>
    <property type="match status" value="1"/>
</dbReference>
<dbReference type="InterPro" id="IPR014388">
    <property type="entry name" value="3-oxoacid_CoA-transferase"/>
</dbReference>
<dbReference type="Pfam" id="PF01144">
    <property type="entry name" value="CoA_trans"/>
    <property type="match status" value="2"/>
</dbReference>
<protein>
    <recommendedName>
        <fullName evidence="3">Succinyl-CoA:3-ketoacid-coenzyme A transferase</fullName>
        <ecNumber evidence="3">2.8.3.5</ecNumber>
    </recommendedName>
</protein>
<dbReference type="PIRSF" id="PIRSF000858">
    <property type="entry name" value="SCOT-t"/>
    <property type="match status" value="1"/>
</dbReference>
<evidence type="ECO:0000313" key="5">
    <source>
        <dbReference type="EMBL" id="CCX17127.1"/>
    </source>
</evidence>
<dbReference type="STRING" id="1076935.U4LQ29"/>
<dbReference type="InterPro" id="IPR004165">
    <property type="entry name" value="CoA_trans_fam_I"/>
</dbReference>
<dbReference type="EC" id="2.8.3.5" evidence="3"/>